<organism evidence="1 2">
    <name type="scientific">Amblyomma americanum</name>
    <name type="common">Lone star tick</name>
    <dbReference type="NCBI Taxonomy" id="6943"/>
    <lineage>
        <taxon>Eukaryota</taxon>
        <taxon>Metazoa</taxon>
        <taxon>Ecdysozoa</taxon>
        <taxon>Arthropoda</taxon>
        <taxon>Chelicerata</taxon>
        <taxon>Arachnida</taxon>
        <taxon>Acari</taxon>
        <taxon>Parasitiformes</taxon>
        <taxon>Ixodida</taxon>
        <taxon>Ixodoidea</taxon>
        <taxon>Ixodidae</taxon>
        <taxon>Amblyomminae</taxon>
        <taxon>Amblyomma</taxon>
    </lineage>
</organism>
<accession>A0AAQ4ETB4</accession>
<dbReference type="EMBL" id="JARKHS020011156">
    <property type="protein sequence ID" value="KAK8778039.1"/>
    <property type="molecule type" value="Genomic_DNA"/>
</dbReference>
<dbReference type="Proteomes" id="UP001321473">
    <property type="component" value="Unassembled WGS sequence"/>
</dbReference>
<evidence type="ECO:0000313" key="2">
    <source>
        <dbReference type="Proteomes" id="UP001321473"/>
    </source>
</evidence>
<protein>
    <submittedName>
        <fullName evidence="1">Uncharacterized protein</fullName>
    </submittedName>
</protein>
<sequence length="155" mass="17081">MSDSAKVKAVRNCTLKCPNGTTVHLSNGRQCALNTSRQWFPFWNLYATSTGICENGTCVPYPNETTTENPDCRGQKVSVNDEITLAVGCQVQCKNGTIVKSPDGTVCLFEYKLLSHGWVSSLESYRLGRCKNGVCVSGEHPYVITVSARPKYKHK</sequence>
<dbReference type="Gene3D" id="2.30.130.100">
    <property type="match status" value="1"/>
</dbReference>
<keyword evidence="2" id="KW-1185">Reference proteome</keyword>
<proteinExistence type="predicted"/>
<reference evidence="1 2" key="1">
    <citation type="journal article" date="2023" name="Arcadia Sci">
        <title>De novo assembly of a long-read Amblyomma americanum tick genome.</title>
        <authorList>
            <person name="Chou S."/>
            <person name="Poskanzer K.E."/>
            <person name="Rollins M."/>
            <person name="Thuy-Boun P.S."/>
        </authorList>
    </citation>
    <scope>NUCLEOTIDE SEQUENCE [LARGE SCALE GENOMIC DNA]</scope>
    <source>
        <strain evidence="1">F_SG_1</strain>
        <tissue evidence="1">Salivary glands</tissue>
    </source>
</reference>
<comment type="caution">
    <text evidence="1">The sequence shown here is derived from an EMBL/GenBank/DDBJ whole genome shotgun (WGS) entry which is preliminary data.</text>
</comment>
<gene>
    <name evidence="1" type="ORF">V5799_020620</name>
</gene>
<name>A0AAQ4ETB4_AMBAM</name>
<evidence type="ECO:0000313" key="1">
    <source>
        <dbReference type="EMBL" id="KAK8778039.1"/>
    </source>
</evidence>
<dbReference type="AlphaFoldDB" id="A0AAQ4ETB4"/>